<dbReference type="EC" id="6.1.1.2" evidence="3"/>
<dbReference type="PANTHER" id="PTHR10055">
    <property type="entry name" value="TRYPTOPHANYL-TRNA SYNTHETASE"/>
    <property type="match status" value="1"/>
</dbReference>
<evidence type="ECO:0000256" key="12">
    <source>
        <dbReference type="SAM" id="MobiDB-lite"/>
    </source>
</evidence>
<dbReference type="InterPro" id="IPR002306">
    <property type="entry name" value="Trp-tRNA-ligase"/>
</dbReference>
<keyword evidence="6" id="KW-0436">Ligase</keyword>
<dbReference type="Pfam" id="PF00579">
    <property type="entry name" value="tRNA-synt_1b"/>
    <property type="match status" value="2"/>
</dbReference>
<evidence type="ECO:0000256" key="10">
    <source>
        <dbReference type="ARBA" id="ARBA00023146"/>
    </source>
</evidence>
<dbReference type="FunCoup" id="G7DX82">
    <property type="interactions" value="765"/>
</dbReference>
<reference evidence="13 14" key="2">
    <citation type="journal article" date="2012" name="Open Biol.">
        <title>Characteristics of nucleosomes and linker DNA regions on the genome of the basidiomycete Mixia osmundae revealed by mono- and dinucleosome mapping.</title>
        <authorList>
            <person name="Nishida H."/>
            <person name="Kondo S."/>
            <person name="Matsumoto T."/>
            <person name="Suzuki Y."/>
            <person name="Yoshikawa H."/>
            <person name="Taylor T.D."/>
            <person name="Sugiyama J."/>
        </authorList>
    </citation>
    <scope>NUCLEOTIDE SEQUENCE [LARGE SCALE GENOMIC DNA]</scope>
    <source>
        <strain evidence="14">CBS 9802 / IAM 14324 / JCM 22182 / KY 12970</strain>
    </source>
</reference>
<proteinExistence type="inferred from homology"/>
<dbReference type="CDD" id="cd00806">
    <property type="entry name" value="TrpRS_core"/>
    <property type="match status" value="1"/>
</dbReference>
<keyword evidence="9" id="KW-0648">Protein biosynthesis</keyword>
<dbReference type="FunFam" id="1.10.240.10:FF:000003">
    <property type="entry name" value="Tryptophan--tRNA ligase, cytoplasmic"/>
    <property type="match status" value="1"/>
</dbReference>
<reference evidence="13 14" key="1">
    <citation type="journal article" date="2011" name="J. Gen. Appl. Microbiol.">
        <title>Draft genome sequencing of the enigmatic basidiomycete Mixia osmundae.</title>
        <authorList>
            <person name="Nishida H."/>
            <person name="Nagatsuka Y."/>
            <person name="Sugiyama J."/>
        </authorList>
    </citation>
    <scope>NUCLEOTIDE SEQUENCE [LARGE SCALE GENOMIC DNA]</scope>
    <source>
        <strain evidence="14">CBS 9802 / IAM 14324 / JCM 22182 / KY 12970</strain>
    </source>
</reference>
<keyword evidence="7" id="KW-0547">Nucleotide-binding</keyword>
<organism evidence="13 14">
    <name type="scientific">Mixia osmundae (strain CBS 9802 / IAM 14324 / JCM 22182 / KY 12970)</name>
    <dbReference type="NCBI Taxonomy" id="764103"/>
    <lineage>
        <taxon>Eukaryota</taxon>
        <taxon>Fungi</taxon>
        <taxon>Dikarya</taxon>
        <taxon>Basidiomycota</taxon>
        <taxon>Pucciniomycotina</taxon>
        <taxon>Mixiomycetes</taxon>
        <taxon>Mixiales</taxon>
        <taxon>Mixiaceae</taxon>
        <taxon>Mixia</taxon>
    </lineage>
</organism>
<dbReference type="FunFam" id="3.40.50.620:FF:000033">
    <property type="entry name" value="tryptophan--tRNA ligase, cytoplasmic"/>
    <property type="match status" value="1"/>
</dbReference>
<evidence type="ECO:0000256" key="1">
    <source>
        <dbReference type="ARBA" id="ARBA00004496"/>
    </source>
</evidence>
<evidence type="ECO:0000256" key="2">
    <source>
        <dbReference type="ARBA" id="ARBA00005594"/>
    </source>
</evidence>
<evidence type="ECO:0000313" key="14">
    <source>
        <dbReference type="Proteomes" id="UP000009131"/>
    </source>
</evidence>
<keyword evidence="14" id="KW-1185">Reference proteome</keyword>
<accession>G7DX82</accession>
<dbReference type="GO" id="GO:0004830">
    <property type="term" value="F:tryptophan-tRNA ligase activity"/>
    <property type="evidence" value="ECO:0007669"/>
    <property type="project" value="UniProtKB-EC"/>
</dbReference>
<dbReference type="eggNOG" id="KOG2145">
    <property type="taxonomic scope" value="Eukaryota"/>
</dbReference>
<evidence type="ECO:0000256" key="8">
    <source>
        <dbReference type="ARBA" id="ARBA00022840"/>
    </source>
</evidence>
<dbReference type="Gene3D" id="3.40.50.620">
    <property type="entry name" value="HUPs"/>
    <property type="match status" value="1"/>
</dbReference>
<keyword evidence="8" id="KW-0067">ATP-binding</keyword>
<keyword evidence="5" id="KW-0963">Cytoplasm</keyword>
<evidence type="ECO:0000256" key="6">
    <source>
        <dbReference type="ARBA" id="ARBA00022598"/>
    </source>
</evidence>
<evidence type="ECO:0000256" key="11">
    <source>
        <dbReference type="ARBA" id="ARBA00030268"/>
    </source>
</evidence>
<dbReference type="GO" id="GO:0005524">
    <property type="term" value="F:ATP binding"/>
    <property type="evidence" value="ECO:0007669"/>
    <property type="project" value="UniProtKB-KW"/>
</dbReference>
<dbReference type="HOGENOM" id="CLU_032621_0_1_1"/>
<dbReference type="Proteomes" id="UP000009131">
    <property type="component" value="Unassembled WGS sequence"/>
</dbReference>
<dbReference type="GO" id="GO:0005737">
    <property type="term" value="C:cytoplasm"/>
    <property type="evidence" value="ECO:0007669"/>
    <property type="project" value="UniProtKB-SubCell"/>
</dbReference>
<evidence type="ECO:0000256" key="4">
    <source>
        <dbReference type="ARBA" id="ARBA00013782"/>
    </source>
</evidence>
<evidence type="ECO:0000256" key="5">
    <source>
        <dbReference type="ARBA" id="ARBA00022490"/>
    </source>
</evidence>
<feature type="compositionally biased region" description="Basic and acidic residues" evidence="12">
    <location>
        <begin position="116"/>
        <end position="127"/>
    </location>
</feature>
<comment type="caution">
    <text evidence="13">The sequence shown here is derived from an EMBL/GenBank/DDBJ whole genome shotgun (WGS) entry which is preliminary data.</text>
</comment>
<feature type="compositionally biased region" description="Low complexity" evidence="12">
    <location>
        <begin position="128"/>
        <end position="137"/>
    </location>
</feature>
<protein>
    <recommendedName>
        <fullName evidence="4">Tryptophan--tRNA ligase, cytoplasmic</fullName>
        <ecNumber evidence="3">6.1.1.2</ecNumber>
    </recommendedName>
    <alternativeName>
        <fullName evidence="11">Tryptophanyl-tRNA synthetase</fullName>
    </alternativeName>
</protein>
<dbReference type="PANTHER" id="PTHR10055:SF1">
    <property type="entry name" value="TRYPTOPHAN--TRNA LIGASE, CYTOPLASMIC"/>
    <property type="match status" value="1"/>
</dbReference>
<dbReference type="EMBL" id="BABT02000059">
    <property type="protein sequence ID" value="GAA95192.1"/>
    <property type="molecule type" value="Genomic_DNA"/>
</dbReference>
<dbReference type="PRINTS" id="PR01039">
    <property type="entry name" value="TRNASYNTHTRP"/>
</dbReference>
<comment type="subcellular location">
    <subcellularLocation>
        <location evidence="1">Cytoplasm</location>
    </subcellularLocation>
</comment>
<sequence>MTAPSVPVLEGTQLGPKQDRPIRRTPSFNAAILAEMILPEPSAITEAERERQKSEKVKQLENQISKLDLAEPSAVQEISAAQDRERTRELLQDLIAALELGEPEYVTRANLRADGTRTPEPVRKAEGTARTTAGTTGNFLSPAPAHQASMPLATVIESPSAPTAALPEQSTSKLPVSDSSALPAEAVVSGATATNGSIPLTAEARAAADQKVTPWDVEGAVVDGKAVAIDYTKLIDQFGTRPIDKELLDRMERLTGRKPHLLLRRGTFFSHRELGRILDRYEQGKPFYLYTGRGPSSCSMHLGHMIPFVFTAWLQDVFDCPLVVQLTDDEKFLFKPALKIEQVQGFSVENAKDIIACGFKPDKTFIFNDLDYVGGAFYANVVRIARCIPYNQSKAAFGFNDSDNIGKSHFVAVQAAPSFSNSFPQIYGTKSDIPCLIPCAIDQDPYFRLTRDVAAKLKYPKPALIHSQFFPALQGPQSKMSASDAESSIFMTDTPKQIQQKINKHAFSGGQVSIEEHRRLGGDPDVDVAYRYLGFFLDDDEELARIGQEYRKGTLLSGELKKICIGKLQEFVKGFQERRAKVTPEVVKHFMDGNRQIDPSVSRTSTNA</sequence>
<evidence type="ECO:0000256" key="3">
    <source>
        <dbReference type="ARBA" id="ARBA00013161"/>
    </source>
</evidence>
<gene>
    <name evidence="13" type="primary">Mo01847</name>
    <name evidence="13" type="ORF">E5Q_01847</name>
</gene>
<evidence type="ECO:0000256" key="9">
    <source>
        <dbReference type="ARBA" id="ARBA00022917"/>
    </source>
</evidence>
<dbReference type="STRING" id="764103.G7DX82"/>
<dbReference type="InParanoid" id="G7DX82"/>
<dbReference type="InterPro" id="IPR002305">
    <property type="entry name" value="aa-tRNA-synth_Ic"/>
</dbReference>
<dbReference type="Gene3D" id="1.10.240.10">
    <property type="entry name" value="Tyrosyl-Transfer RNA Synthetase"/>
    <property type="match status" value="1"/>
</dbReference>
<name>G7DX82_MIXOS</name>
<keyword evidence="10" id="KW-0030">Aminoacyl-tRNA synthetase</keyword>
<dbReference type="NCBIfam" id="TIGR00233">
    <property type="entry name" value="trpS"/>
    <property type="match status" value="1"/>
</dbReference>
<feature type="region of interest" description="Disordered" evidence="12">
    <location>
        <begin position="1"/>
        <end position="23"/>
    </location>
</feature>
<comment type="similarity">
    <text evidence="2">Belongs to the class-I aminoacyl-tRNA synthetase family.</text>
</comment>
<dbReference type="OrthoDB" id="10261385at2759"/>
<dbReference type="AlphaFoldDB" id="G7DX82"/>
<dbReference type="SUPFAM" id="SSF52374">
    <property type="entry name" value="Nucleotidylyl transferase"/>
    <property type="match status" value="1"/>
</dbReference>
<dbReference type="GO" id="GO:0006436">
    <property type="term" value="P:tryptophanyl-tRNA aminoacylation"/>
    <property type="evidence" value="ECO:0007669"/>
    <property type="project" value="InterPro"/>
</dbReference>
<feature type="region of interest" description="Disordered" evidence="12">
    <location>
        <begin position="116"/>
        <end position="138"/>
    </location>
</feature>
<evidence type="ECO:0000256" key="7">
    <source>
        <dbReference type="ARBA" id="ARBA00022741"/>
    </source>
</evidence>
<evidence type="ECO:0000313" key="13">
    <source>
        <dbReference type="EMBL" id="GAA95192.1"/>
    </source>
</evidence>
<dbReference type="InterPro" id="IPR014729">
    <property type="entry name" value="Rossmann-like_a/b/a_fold"/>
</dbReference>